<reference evidence="1 2" key="1">
    <citation type="journal article" date="2020" name="Cell">
        <title>Large-Scale Comparative Analyses of Tick Genomes Elucidate Their Genetic Diversity and Vector Capacities.</title>
        <authorList>
            <consortium name="Tick Genome and Microbiome Consortium (TIGMIC)"/>
            <person name="Jia N."/>
            <person name="Wang J."/>
            <person name="Shi W."/>
            <person name="Du L."/>
            <person name="Sun Y."/>
            <person name="Zhan W."/>
            <person name="Jiang J.F."/>
            <person name="Wang Q."/>
            <person name="Zhang B."/>
            <person name="Ji P."/>
            <person name="Bell-Sakyi L."/>
            <person name="Cui X.M."/>
            <person name="Yuan T.T."/>
            <person name="Jiang B.G."/>
            <person name="Yang W.F."/>
            <person name="Lam T.T."/>
            <person name="Chang Q.C."/>
            <person name="Ding S.J."/>
            <person name="Wang X.J."/>
            <person name="Zhu J.G."/>
            <person name="Ruan X.D."/>
            <person name="Zhao L."/>
            <person name="Wei J.T."/>
            <person name="Ye R.Z."/>
            <person name="Que T.C."/>
            <person name="Du C.H."/>
            <person name="Zhou Y.H."/>
            <person name="Cheng J.X."/>
            <person name="Dai P.F."/>
            <person name="Guo W.B."/>
            <person name="Han X.H."/>
            <person name="Huang E.J."/>
            <person name="Li L.F."/>
            <person name="Wei W."/>
            <person name="Gao Y.C."/>
            <person name="Liu J.Z."/>
            <person name="Shao H.Z."/>
            <person name="Wang X."/>
            <person name="Wang C.C."/>
            <person name="Yang T.C."/>
            <person name="Huo Q.B."/>
            <person name="Li W."/>
            <person name="Chen H.Y."/>
            <person name="Chen S.E."/>
            <person name="Zhou L.G."/>
            <person name="Ni X.B."/>
            <person name="Tian J.H."/>
            <person name="Sheng Y."/>
            <person name="Liu T."/>
            <person name="Pan Y.S."/>
            <person name="Xia L.Y."/>
            <person name="Li J."/>
            <person name="Zhao F."/>
            <person name="Cao W.C."/>
        </authorList>
    </citation>
    <scope>NUCLEOTIDE SEQUENCE [LARGE SCALE GENOMIC DNA]</scope>
    <source>
        <strain evidence="1">Iper-2018</strain>
    </source>
</reference>
<proteinExistence type="predicted"/>
<keyword evidence="2" id="KW-1185">Reference proteome</keyword>
<protein>
    <submittedName>
        <fullName evidence="1">Uncharacterized protein</fullName>
    </submittedName>
</protein>
<accession>A0AC60QGC8</accession>
<sequence>MSAGRSLSLFLQVLGLIVVQCGTVYTSTVKDDTSPSDGTCPVILPWLCNASSLDLSKLCLTFNRDYSRELCSTSCDGSVYQRLLDHPPSAFGADMSAGRSLSLFLQLTSSALRLLVKAMAALPFLRLSEIHRFFTGESRRCLGKRGDDKRKRLKGSQGSRGHIPFSTPAGRGQTVLAKDRRSTAALLLGLSAELAWTGREGNRRNINDKNKAKVARALVLAAKGQATEIRVNTRLNIAAVDTEERATLEELLAVTVVQNIKVKTHLTRPKAQSTGIVHPRFSAGTREEVQENIQAPVSIQGPQVFTGGHTIRVHFDGPLRNDAGNRGRLGHVCVGRTTVNACATCPEAHKKGTGSRADSPSCPNCTQRHGAFDWRCPAYMQARNVAREINFSGRGWRAAKARLARRSAAKRQRATRPATANKEARLKSKLNDGGSCS</sequence>
<dbReference type="Proteomes" id="UP000805193">
    <property type="component" value="Unassembled WGS sequence"/>
</dbReference>
<evidence type="ECO:0000313" key="1">
    <source>
        <dbReference type="EMBL" id="KAG0432404.1"/>
    </source>
</evidence>
<gene>
    <name evidence="1" type="ORF">HPB47_020868</name>
</gene>
<organism evidence="1 2">
    <name type="scientific">Ixodes persulcatus</name>
    <name type="common">Taiga tick</name>
    <dbReference type="NCBI Taxonomy" id="34615"/>
    <lineage>
        <taxon>Eukaryota</taxon>
        <taxon>Metazoa</taxon>
        <taxon>Ecdysozoa</taxon>
        <taxon>Arthropoda</taxon>
        <taxon>Chelicerata</taxon>
        <taxon>Arachnida</taxon>
        <taxon>Acari</taxon>
        <taxon>Parasitiformes</taxon>
        <taxon>Ixodida</taxon>
        <taxon>Ixodoidea</taxon>
        <taxon>Ixodidae</taxon>
        <taxon>Ixodinae</taxon>
        <taxon>Ixodes</taxon>
    </lineage>
</organism>
<name>A0AC60QGC8_IXOPE</name>
<dbReference type="EMBL" id="JABSTQ010009156">
    <property type="protein sequence ID" value="KAG0432404.1"/>
    <property type="molecule type" value="Genomic_DNA"/>
</dbReference>
<evidence type="ECO:0000313" key="2">
    <source>
        <dbReference type="Proteomes" id="UP000805193"/>
    </source>
</evidence>
<comment type="caution">
    <text evidence="1">The sequence shown here is derived from an EMBL/GenBank/DDBJ whole genome shotgun (WGS) entry which is preliminary data.</text>
</comment>